<feature type="domain" description="AMIN-like" evidence="3">
    <location>
        <begin position="57"/>
        <end position="173"/>
    </location>
</feature>
<sequence length="181" mass="18391">MSLRSKLVLATGSIALSALALTGCAAGAETPAPVPSAGGSASAGGVSSLTSSATKPEIRAGVHGSEERVVFDFSKLPNASGLKVMKHEINSQSPAWGGSGEPVEGMTGKSFLHIYVEIADQDRSTAGPEQFGQKLAKSAVVNDNSHGTGELTIGLSQGVDYEVLVEGEKVIVNMAEGPLGR</sequence>
<organism evidence="4 5">
    <name type="scientific">Saccharopolyspora shandongensis</name>
    <dbReference type="NCBI Taxonomy" id="418495"/>
    <lineage>
        <taxon>Bacteria</taxon>
        <taxon>Bacillati</taxon>
        <taxon>Actinomycetota</taxon>
        <taxon>Actinomycetes</taxon>
        <taxon>Pseudonocardiales</taxon>
        <taxon>Pseudonocardiaceae</taxon>
        <taxon>Saccharopolyspora</taxon>
    </lineage>
</organism>
<evidence type="ECO:0000313" key="5">
    <source>
        <dbReference type="Proteomes" id="UP000199529"/>
    </source>
</evidence>
<accession>A0A1H3CN42</accession>
<name>A0A1H3CN42_9PSEU</name>
<evidence type="ECO:0000256" key="2">
    <source>
        <dbReference type="SAM" id="SignalP"/>
    </source>
</evidence>
<feature type="compositionally biased region" description="Low complexity" evidence="1">
    <location>
        <begin position="35"/>
        <end position="54"/>
    </location>
</feature>
<gene>
    <name evidence="4" type="ORF">SAMN05216215_101295</name>
</gene>
<keyword evidence="2" id="KW-0732">Signal</keyword>
<dbReference type="InterPro" id="IPR056303">
    <property type="entry name" value="AMIN-like"/>
</dbReference>
<dbReference type="STRING" id="418495.SAMN05216215_101295"/>
<dbReference type="AlphaFoldDB" id="A0A1H3CN42"/>
<dbReference type="Pfam" id="PF24837">
    <property type="entry name" value="AMIN-like"/>
    <property type="match status" value="1"/>
</dbReference>
<feature type="signal peptide" evidence="2">
    <location>
        <begin position="1"/>
        <end position="20"/>
    </location>
</feature>
<reference evidence="5" key="1">
    <citation type="submission" date="2016-10" db="EMBL/GenBank/DDBJ databases">
        <authorList>
            <person name="Varghese N."/>
            <person name="Submissions S."/>
        </authorList>
    </citation>
    <scope>NUCLEOTIDE SEQUENCE [LARGE SCALE GENOMIC DNA]</scope>
    <source>
        <strain evidence="5">CGMCC 4.3530</strain>
    </source>
</reference>
<feature type="chain" id="PRO_5039144903" description="AMIN-like domain-containing protein" evidence="2">
    <location>
        <begin position="21"/>
        <end position="181"/>
    </location>
</feature>
<evidence type="ECO:0000259" key="3">
    <source>
        <dbReference type="Pfam" id="PF24837"/>
    </source>
</evidence>
<dbReference type="PROSITE" id="PS51257">
    <property type="entry name" value="PROKAR_LIPOPROTEIN"/>
    <property type="match status" value="1"/>
</dbReference>
<dbReference type="EMBL" id="FNOK01000012">
    <property type="protein sequence ID" value="SDX55672.1"/>
    <property type="molecule type" value="Genomic_DNA"/>
</dbReference>
<feature type="region of interest" description="Disordered" evidence="1">
    <location>
        <begin position="31"/>
        <end position="61"/>
    </location>
</feature>
<dbReference type="Proteomes" id="UP000199529">
    <property type="component" value="Unassembled WGS sequence"/>
</dbReference>
<proteinExistence type="predicted"/>
<protein>
    <recommendedName>
        <fullName evidence="3">AMIN-like domain-containing protein</fullName>
    </recommendedName>
</protein>
<evidence type="ECO:0000313" key="4">
    <source>
        <dbReference type="EMBL" id="SDX55672.1"/>
    </source>
</evidence>
<evidence type="ECO:0000256" key="1">
    <source>
        <dbReference type="SAM" id="MobiDB-lite"/>
    </source>
</evidence>
<dbReference type="OrthoDB" id="3691003at2"/>
<dbReference type="RefSeq" id="WP_093265902.1">
    <property type="nucleotide sequence ID" value="NZ_FNOK01000012.1"/>
</dbReference>
<keyword evidence="5" id="KW-1185">Reference proteome</keyword>